<evidence type="ECO:0000313" key="4">
    <source>
        <dbReference type="EMBL" id="HGM58146.1"/>
    </source>
</evidence>
<dbReference type="GO" id="GO:0016836">
    <property type="term" value="F:hydro-lyase activity"/>
    <property type="evidence" value="ECO:0007669"/>
    <property type="project" value="InterPro"/>
</dbReference>
<reference evidence="4" key="1">
    <citation type="journal article" date="2020" name="mSystems">
        <title>Genome- and Community-Level Interaction Insights into Carbon Utilization and Element Cycling Functions of Hydrothermarchaeota in Hydrothermal Sediment.</title>
        <authorList>
            <person name="Zhou Z."/>
            <person name="Liu Y."/>
            <person name="Xu W."/>
            <person name="Pan J."/>
            <person name="Luo Z.H."/>
            <person name="Li M."/>
        </authorList>
    </citation>
    <scope>NUCLEOTIDE SEQUENCE [LARGE SCALE GENOMIC DNA]</scope>
    <source>
        <strain evidence="5">SpSt-622</strain>
        <strain evidence="4">SpSt-642</strain>
    </source>
</reference>
<dbReference type="Gene3D" id="3.20.130.10">
    <property type="entry name" value="Fe-S hydro-lyase, tartrate dehydratase beta-type, catalytic domain"/>
    <property type="match status" value="1"/>
</dbReference>
<keyword evidence="2" id="KW-0456">Lyase</keyword>
<dbReference type="PANTHER" id="PTHR43351">
    <property type="entry name" value="L(+)-TARTRATE DEHYDRATASE SUBUNIT BETA"/>
    <property type="match status" value="1"/>
</dbReference>
<dbReference type="AlphaFoldDB" id="A0A7C4H8J6"/>
<gene>
    <name evidence="5" type="ORF">ENT92_00575</name>
    <name evidence="4" type="ORF">ENU14_00935</name>
</gene>
<dbReference type="Pfam" id="PF05683">
    <property type="entry name" value="Fumerase_C"/>
    <property type="match status" value="1"/>
</dbReference>
<dbReference type="NCBIfam" id="TIGR00723">
    <property type="entry name" value="ttdB_fumA_fumB"/>
    <property type="match status" value="1"/>
</dbReference>
<protein>
    <submittedName>
        <fullName evidence="4">Fumarate hydratase</fullName>
    </submittedName>
</protein>
<evidence type="ECO:0000256" key="1">
    <source>
        <dbReference type="ARBA" id="ARBA00008876"/>
    </source>
</evidence>
<organism evidence="4">
    <name type="scientific">Staphylothermus marinus</name>
    <dbReference type="NCBI Taxonomy" id="2280"/>
    <lineage>
        <taxon>Archaea</taxon>
        <taxon>Thermoproteota</taxon>
        <taxon>Thermoprotei</taxon>
        <taxon>Desulfurococcales</taxon>
        <taxon>Desulfurococcaceae</taxon>
        <taxon>Staphylothermus</taxon>
    </lineage>
</organism>
<proteinExistence type="inferred from homology"/>
<dbReference type="PANTHER" id="PTHR43351:SF2">
    <property type="entry name" value="L(+)-TARTRATE DEHYDRATASE SUBUNIT BETA-RELATED"/>
    <property type="match status" value="1"/>
</dbReference>
<dbReference type="EMBL" id="DTBJ01000013">
    <property type="protein sequence ID" value="HGM58146.1"/>
    <property type="molecule type" value="Genomic_DNA"/>
</dbReference>
<dbReference type="InterPro" id="IPR036660">
    <property type="entry name" value="Fe-S_hydroAse_TtdB_cat_sf"/>
</dbReference>
<dbReference type="InterPro" id="IPR004647">
    <property type="entry name" value="Fe-S_hydro-lyase_TtdB-typ_cat"/>
</dbReference>
<comment type="caution">
    <text evidence="4">The sequence shown here is derived from an EMBL/GenBank/DDBJ whole genome shotgun (WGS) entry which is preliminary data.</text>
</comment>
<evidence type="ECO:0000313" key="5">
    <source>
        <dbReference type="EMBL" id="HGU64697.1"/>
    </source>
</evidence>
<name>A0A7C4H8J6_STAMA</name>
<comment type="similarity">
    <text evidence="1">Belongs to the class-I fumarase family.</text>
</comment>
<feature type="domain" description="Fe-S hydro-lyase tartrate dehydratase beta-type catalytic" evidence="3">
    <location>
        <begin position="6"/>
        <end position="181"/>
    </location>
</feature>
<dbReference type="EMBL" id="DTAN01000026">
    <property type="protein sequence ID" value="HGU64697.1"/>
    <property type="molecule type" value="Genomic_DNA"/>
</dbReference>
<evidence type="ECO:0000256" key="2">
    <source>
        <dbReference type="ARBA" id="ARBA00023239"/>
    </source>
</evidence>
<evidence type="ECO:0000259" key="3">
    <source>
        <dbReference type="Pfam" id="PF05683"/>
    </source>
</evidence>
<dbReference type="SUPFAM" id="SSF117457">
    <property type="entry name" value="FumA C-terminal domain-like"/>
    <property type="match status" value="1"/>
</dbReference>
<sequence>MTVFRIQTPVNEEDIRRLKAGDILYVTGLIVTARDAAHRRIIEYLKSGKPLPVDLKGGVIYHCGPVVKKTNSKWEVVAAGPTTSTRMELYEAEVIEKTSVRIIIGKGGMGSKTAEACRKYGAVYTTFTGGAGALAANAIEEVVTVEWLDLGIPEALWVLKVRDFGPLLVAIDSHGRNLIQEVIENAMKKRNDILMKLGVM</sequence>
<accession>A0A7C4H8J6</accession>